<evidence type="ECO:0000313" key="1">
    <source>
        <dbReference type="EMBL" id="MBE1582463.1"/>
    </source>
</evidence>
<accession>A0ABR9LQA7</accession>
<reference evidence="1 2" key="1">
    <citation type="submission" date="2020-10" db="EMBL/GenBank/DDBJ databases">
        <title>Sequencing the genomes of 1000 actinobacteria strains.</title>
        <authorList>
            <person name="Klenk H.-P."/>
        </authorList>
    </citation>
    <scope>NUCLEOTIDE SEQUENCE [LARGE SCALE GENOMIC DNA]</scope>
    <source>
        <strain evidence="1 2">DSM 43173</strain>
    </source>
</reference>
<proteinExistence type="predicted"/>
<keyword evidence="2" id="KW-1185">Reference proteome</keyword>
<dbReference type="EMBL" id="JADBEK010000001">
    <property type="protein sequence ID" value="MBE1582463.1"/>
    <property type="molecule type" value="Genomic_DNA"/>
</dbReference>
<protein>
    <submittedName>
        <fullName evidence="1">Uncharacterized protein</fullName>
    </submittedName>
</protein>
<comment type="caution">
    <text evidence="1">The sequence shown here is derived from an EMBL/GenBank/DDBJ whole genome shotgun (WGS) entry which is preliminary data.</text>
</comment>
<evidence type="ECO:0000313" key="2">
    <source>
        <dbReference type="Proteomes" id="UP000633509"/>
    </source>
</evidence>
<gene>
    <name evidence="1" type="ORF">H4W80_000721</name>
</gene>
<dbReference type="Proteomes" id="UP000633509">
    <property type="component" value="Unassembled WGS sequence"/>
</dbReference>
<organism evidence="1 2">
    <name type="scientific">Nonomuraea angiospora</name>
    <dbReference type="NCBI Taxonomy" id="46172"/>
    <lineage>
        <taxon>Bacteria</taxon>
        <taxon>Bacillati</taxon>
        <taxon>Actinomycetota</taxon>
        <taxon>Actinomycetes</taxon>
        <taxon>Streptosporangiales</taxon>
        <taxon>Streptosporangiaceae</taxon>
        <taxon>Nonomuraea</taxon>
    </lineage>
</organism>
<name>A0ABR9LQA7_9ACTN</name>
<dbReference type="RefSeq" id="WP_192783737.1">
    <property type="nucleotide sequence ID" value="NZ_JADBEK010000001.1"/>
</dbReference>
<sequence>MAGDRLQQGGVVVASRRLITTVGFVIVDPATGASKAVTTRGVEGNAVFQWTPDGRYLAADFWDQE</sequence>